<organism evidence="1 2">
    <name type="scientific">Oldenlandia corymbosa var. corymbosa</name>
    <dbReference type="NCBI Taxonomy" id="529605"/>
    <lineage>
        <taxon>Eukaryota</taxon>
        <taxon>Viridiplantae</taxon>
        <taxon>Streptophyta</taxon>
        <taxon>Embryophyta</taxon>
        <taxon>Tracheophyta</taxon>
        <taxon>Spermatophyta</taxon>
        <taxon>Magnoliopsida</taxon>
        <taxon>eudicotyledons</taxon>
        <taxon>Gunneridae</taxon>
        <taxon>Pentapetalae</taxon>
        <taxon>asterids</taxon>
        <taxon>lamiids</taxon>
        <taxon>Gentianales</taxon>
        <taxon>Rubiaceae</taxon>
        <taxon>Rubioideae</taxon>
        <taxon>Spermacoceae</taxon>
        <taxon>Hedyotis-Oldenlandia complex</taxon>
        <taxon>Oldenlandia</taxon>
    </lineage>
</organism>
<evidence type="ECO:0000313" key="1">
    <source>
        <dbReference type="EMBL" id="CAI9117715.1"/>
    </source>
</evidence>
<evidence type="ECO:0000313" key="2">
    <source>
        <dbReference type="Proteomes" id="UP001161247"/>
    </source>
</evidence>
<gene>
    <name evidence="1" type="ORF">OLC1_LOCUS23734</name>
</gene>
<protein>
    <submittedName>
        <fullName evidence="1">OLC1v1019171C1</fullName>
    </submittedName>
</protein>
<reference evidence="1" key="1">
    <citation type="submission" date="2023-03" db="EMBL/GenBank/DDBJ databases">
        <authorList>
            <person name="Julca I."/>
        </authorList>
    </citation>
    <scope>NUCLEOTIDE SEQUENCE</scope>
</reference>
<proteinExistence type="predicted"/>
<keyword evidence="2" id="KW-1185">Reference proteome</keyword>
<accession>A0AAV1EDH1</accession>
<sequence length="207" mass="24200">MQLKAVARETTLLSYSFLPEKEKFEKVKDSLPRLLNKVKIIKAKLRNISEEFSQSIFPKTSVLQFFDFLVRNIKDVVKHDPESITQVKHHFEEVLLYLESLKSFLVTKLKDPVGAFDDLRNHIVDLAYKLEYVVETIEIDGHFQQSIWLYDLLENIRNVDQLVQEIHKMSSPVKVENLPRISSRVLSRNTTIETSEMLVDLVDQENL</sequence>
<name>A0AAV1EDH1_OLDCO</name>
<dbReference type="EMBL" id="OX459126">
    <property type="protein sequence ID" value="CAI9117715.1"/>
    <property type="molecule type" value="Genomic_DNA"/>
</dbReference>
<dbReference type="AlphaFoldDB" id="A0AAV1EDH1"/>
<dbReference type="Proteomes" id="UP001161247">
    <property type="component" value="Chromosome 9"/>
</dbReference>